<evidence type="ECO:0000259" key="16">
    <source>
        <dbReference type="PROSITE" id="PS50072"/>
    </source>
</evidence>
<dbReference type="PANTHER" id="PTHR16036">
    <property type="entry name" value="ANKYRIN REPEAT AND ZINC FINGER DOMAIN-CONTAINING PROTEIN 1"/>
    <property type="match status" value="1"/>
</dbReference>
<dbReference type="Gene3D" id="1.25.40.20">
    <property type="entry name" value="Ankyrin repeat-containing domain"/>
    <property type="match status" value="1"/>
</dbReference>
<evidence type="ECO:0000259" key="17">
    <source>
        <dbReference type="PROSITE" id="PS52044"/>
    </source>
</evidence>
<evidence type="ECO:0000256" key="10">
    <source>
        <dbReference type="ARBA" id="ARBA00022833"/>
    </source>
</evidence>
<evidence type="ECO:0000256" key="13">
    <source>
        <dbReference type="PROSITE-ProRule" id="PRU00023"/>
    </source>
</evidence>
<feature type="compositionally biased region" description="Low complexity" evidence="15">
    <location>
        <begin position="8"/>
        <end position="19"/>
    </location>
</feature>
<dbReference type="InterPro" id="IPR036770">
    <property type="entry name" value="Ankyrin_rpt-contain_sf"/>
</dbReference>
<evidence type="ECO:0000256" key="2">
    <source>
        <dbReference type="ARBA" id="ARBA00009262"/>
    </source>
</evidence>
<dbReference type="SUPFAM" id="SSF48403">
    <property type="entry name" value="Ankyrin repeat"/>
    <property type="match status" value="1"/>
</dbReference>
<dbReference type="STRING" id="3750.A0A498KNN4"/>
<dbReference type="GO" id="GO:0008270">
    <property type="term" value="F:zinc ion binding"/>
    <property type="evidence" value="ECO:0007669"/>
    <property type="project" value="UniProtKB-KW"/>
</dbReference>
<keyword evidence="19" id="KW-1185">Reference proteome</keyword>
<dbReference type="GO" id="GO:0004519">
    <property type="term" value="F:endonuclease activity"/>
    <property type="evidence" value="ECO:0007669"/>
    <property type="project" value="UniProtKB-KW"/>
</dbReference>
<dbReference type="SUPFAM" id="SSF50891">
    <property type="entry name" value="Cyclophilin-like"/>
    <property type="match status" value="1"/>
</dbReference>
<dbReference type="InterPro" id="IPR013087">
    <property type="entry name" value="Znf_C2H2_type"/>
</dbReference>
<keyword evidence="6" id="KW-0677">Repeat</keyword>
<name>A0A498KNN4_MALDO</name>
<dbReference type="AlphaFoldDB" id="A0A498KNN4"/>
<keyword evidence="3 14" id="KW-0963">Cytoplasm</keyword>
<feature type="region of interest" description="Disordered" evidence="15">
    <location>
        <begin position="503"/>
        <end position="613"/>
    </location>
</feature>
<dbReference type="InterPro" id="IPR020892">
    <property type="entry name" value="Cyclophilin-type_PPIase_CS"/>
</dbReference>
<dbReference type="Pfam" id="PF00160">
    <property type="entry name" value="Pro_isomerase"/>
    <property type="match status" value="1"/>
</dbReference>
<dbReference type="Proteomes" id="UP000290289">
    <property type="component" value="Chromosome 2"/>
</dbReference>
<feature type="domain" description="PPIase cyclophilin-type" evidence="16">
    <location>
        <begin position="679"/>
        <end position="826"/>
    </location>
</feature>
<comment type="subcellular location">
    <subcellularLocation>
        <location evidence="1">Cytoplasm</location>
    </subcellularLocation>
</comment>
<feature type="active site" evidence="14">
    <location>
        <position position="262"/>
    </location>
</feature>
<dbReference type="Pfam" id="PF18716">
    <property type="entry name" value="VATC"/>
    <property type="match status" value="1"/>
</dbReference>
<dbReference type="InterPro" id="IPR029000">
    <property type="entry name" value="Cyclophilin-like_dom_sf"/>
</dbReference>
<feature type="compositionally biased region" description="Basic and acidic residues" evidence="15">
    <location>
        <begin position="515"/>
        <end position="541"/>
    </location>
</feature>
<feature type="compositionally biased region" description="Low complexity" evidence="15">
    <location>
        <begin position="542"/>
        <end position="557"/>
    </location>
</feature>
<dbReference type="InterPro" id="IPR041175">
    <property type="entry name" value="VLRF1/Vms1"/>
</dbReference>
<evidence type="ECO:0000256" key="3">
    <source>
        <dbReference type="ARBA" id="ARBA00022490"/>
    </source>
</evidence>
<dbReference type="PANTHER" id="PTHR16036:SF2">
    <property type="entry name" value="TRNA ENDONUCLEASE ANKZF1"/>
    <property type="match status" value="1"/>
</dbReference>
<keyword evidence="9 14" id="KW-0378">Hydrolase</keyword>
<evidence type="ECO:0000256" key="9">
    <source>
        <dbReference type="ARBA" id="ARBA00022801"/>
    </source>
</evidence>
<keyword evidence="4 14" id="KW-0540">Nuclease</keyword>
<dbReference type="CDD" id="cd01928">
    <property type="entry name" value="Cyclophilin_PPIL3_like"/>
    <property type="match status" value="1"/>
</dbReference>
<organism evidence="18 19">
    <name type="scientific">Malus domestica</name>
    <name type="common">Apple</name>
    <name type="synonym">Pyrus malus</name>
    <dbReference type="NCBI Taxonomy" id="3750"/>
    <lineage>
        <taxon>Eukaryota</taxon>
        <taxon>Viridiplantae</taxon>
        <taxon>Streptophyta</taxon>
        <taxon>Embryophyta</taxon>
        <taxon>Tracheophyta</taxon>
        <taxon>Spermatophyta</taxon>
        <taxon>Magnoliopsida</taxon>
        <taxon>eudicotyledons</taxon>
        <taxon>Gunneridae</taxon>
        <taxon>Pentapetalae</taxon>
        <taxon>rosids</taxon>
        <taxon>fabids</taxon>
        <taxon>Rosales</taxon>
        <taxon>Rosaceae</taxon>
        <taxon>Amygdaloideae</taxon>
        <taxon>Maleae</taxon>
        <taxon>Malus</taxon>
    </lineage>
</organism>
<dbReference type="GO" id="GO:0005737">
    <property type="term" value="C:cytoplasm"/>
    <property type="evidence" value="ECO:0007669"/>
    <property type="project" value="UniProtKB-SubCell"/>
</dbReference>
<feature type="compositionally biased region" description="Polar residues" evidence="15">
    <location>
        <begin position="601"/>
        <end position="613"/>
    </location>
</feature>
<dbReference type="InterPro" id="IPR002110">
    <property type="entry name" value="Ankyrin_rpt"/>
</dbReference>
<feature type="domain" description="VLRF1" evidence="17">
    <location>
        <begin position="219"/>
        <end position="361"/>
    </location>
</feature>
<evidence type="ECO:0000256" key="15">
    <source>
        <dbReference type="SAM" id="MobiDB-lite"/>
    </source>
</evidence>
<comment type="domain">
    <text evidence="14">The VLRF1 domain mediates binding to the 60S ribosomal subunit.</text>
</comment>
<evidence type="ECO:0000313" key="19">
    <source>
        <dbReference type="Proteomes" id="UP000290289"/>
    </source>
</evidence>
<evidence type="ECO:0000313" key="18">
    <source>
        <dbReference type="EMBL" id="RXI06913.1"/>
    </source>
</evidence>
<dbReference type="PROSITE" id="PS50072">
    <property type="entry name" value="CSA_PPIASE_2"/>
    <property type="match status" value="1"/>
</dbReference>
<evidence type="ECO:0000256" key="14">
    <source>
        <dbReference type="PROSITE-ProRule" id="PRU01389"/>
    </source>
</evidence>
<dbReference type="PROSITE" id="PS52044">
    <property type="entry name" value="VLRF1"/>
    <property type="match status" value="1"/>
</dbReference>
<dbReference type="GO" id="GO:0036503">
    <property type="term" value="P:ERAD pathway"/>
    <property type="evidence" value="ECO:0007669"/>
    <property type="project" value="TreeGrafter"/>
</dbReference>
<evidence type="ECO:0000256" key="8">
    <source>
        <dbReference type="ARBA" id="ARBA00022771"/>
    </source>
</evidence>
<evidence type="ECO:0000256" key="4">
    <source>
        <dbReference type="ARBA" id="ARBA00022722"/>
    </source>
</evidence>
<dbReference type="PROSITE" id="PS50088">
    <property type="entry name" value="ANK_REPEAT"/>
    <property type="match status" value="1"/>
</dbReference>
<accession>A0A498KNN4</accession>
<dbReference type="InterPro" id="IPR002130">
    <property type="entry name" value="Cyclophilin-type_PPIase_dom"/>
</dbReference>
<feature type="repeat" description="ANK" evidence="13">
    <location>
        <begin position="431"/>
        <end position="463"/>
    </location>
</feature>
<keyword evidence="11 13" id="KW-0040">ANK repeat</keyword>
<sequence length="833" mass="92017">MATEPLRTAATPATHTAALTKEKRPRSIFDVGADFFDSCELLHSSGLSTASTTDASNYNSAFETLDDFEPERSEQNPSQNAVVAGPRWTCNTCKAEFDSLQDQRSHFKSDIHRFNVKLSVAGKSIVKEDDFDELTSDSFKDFDVSSISGSDEDEPERGVRSLKFSRENIRQKLFFHLPTGERVSVWKCLVTNDSGPEGTLSDEEVRERLKTLVHEPRDKTRLRIMLLASGGHFAGCVFDGNLVVDHKTFHRYVVRGKSGKKQSSKDAGGRFAHSAGASMRRYNELALKKEIQELLVAWKQYFDSSSCVFVYAPSSNHQLLFNGDNKPYFSHQNCVVQNVPMTVRRPTYKEARRIYEQLTQVVYELDENVAPPSFKEDPPLTSGINSDLIPRMNKVDIADSSDCRERPEACLDSRKSNEFPISSDSDGEEICSSTPLHEAAHSGNTLKVLELLEQGLDPCIKDERGLTPYMLASDKEVRNTFRRFMASNPDKWDWNAAKVPSPLTKELEESQAAKQAEKDAKRKVRAKELKKLRKEKEKKAQAEAAASQKASTSSSLKGKPQPSSGSHISKEEELKRVQAAEREKRAAAAERRRAAAEALSAQGNSSSVAPSTVQPKSGVAGDINCSCCNVSLAGKVPFHRYNYKYCSTSCMHLHHINTAGTGAAQHNTNSSSAMSVTLHTNLGDIKCEIFCDEVPKTAENFLALCASGYYDGTIFHRNIKGFMIQGGDPTGTGKGGTSIWGKKFNDEIRESLKHNARGILSMANSGPNTNGSQFFISYAKAAHLNGLYTVFGKVIHGFEVLDIMEKTQTGPGDRPLAEIRLNRVTIHANPLAG</sequence>
<dbReference type="InterPro" id="IPR041540">
    <property type="entry name" value="VATC"/>
</dbReference>
<comment type="similarity">
    <text evidence="2 14">Belongs to the ANKZF1/VMS1 family.</text>
</comment>
<dbReference type="FunFam" id="2.40.100.10:FF:000026">
    <property type="entry name" value="Peptidyl-prolyl cis-trans isomerase"/>
    <property type="match status" value="1"/>
</dbReference>
<reference evidence="18 19" key="1">
    <citation type="submission" date="2018-10" db="EMBL/GenBank/DDBJ databases">
        <title>A high-quality apple genome assembly.</title>
        <authorList>
            <person name="Hu J."/>
        </authorList>
    </citation>
    <scope>NUCLEOTIDE SEQUENCE [LARGE SCALE GENOMIC DNA]</scope>
    <source>
        <strain evidence="19">cv. HFTH1</strain>
        <tissue evidence="18">Young leaf</tissue>
    </source>
</reference>
<keyword evidence="7 14" id="KW-0255">Endonuclease</keyword>
<dbReference type="GO" id="GO:0006457">
    <property type="term" value="P:protein folding"/>
    <property type="evidence" value="ECO:0007669"/>
    <property type="project" value="InterPro"/>
</dbReference>
<evidence type="ECO:0000256" key="5">
    <source>
        <dbReference type="ARBA" id="ARBA00022723"/>
    </source>
</evidence>
<evidence type="ECO:0000256" key="7">
    <source>
        <dbReference type="ARBA" id="ARBA00022759"/>
    </source>
</evidence>
<dbReference type="PRINTS" id="PR00153">
    <property type="entry name" value="CSAPPISMRASE"/>
</dbReference>
<evidence type="ECO:0000256" key="12">
    <source>
        <dbReference type="ARBA" id="ARBA00023054"/>
    </source>
</evidence>
<dbReference type="InterPro" id="IPR047139">
    <property type="entry name" value="ANKZ1/VMS1"/>
</dbReference>
<dbReference type="Pfam" id="PF18826">
    <property type="entry name" value="bVLRF1"/>
    <property type="match status" value="1"/>
</dbReference>
<protein>
    <submittedName>
        <fullName evidence="18">Uncharacterized protein</fullName>
    </submittedName>
</protein>
<feature type="region of interest" description="Disordered" evidence="15">
    <location>
        <begin position="1"/>
        <end position="20"/>
    </location>
</feature>
<evidence type="ECO:0000256" key="11">
    <source>
        <dbReference type="ARBA" id="ARBA00023043"/>
    </source>
</evidence>
<comment type="caution">
    <text evidence="18">The sequence shown here is derived from an EMBL/GenBank/DDBJ whole genome shotgun (WGS) entry which is preliminary data.</text>
</comment>
<dbReference type="EMBL" id="RDQH01000328">
    <property type="protein sequence ID" value="RXI06913.1"/>
    <property type="molecule type" value="Genomic_DNA"/>
</dbReference>
<feature type="compositionally biased region" description="Basic and acidic residues" evidence="15">
    <location>
        <begin position="568"/>
        <end position="595"/>
    </location>
</feature>
<evidence type="ECO:0000256" key="1">
    <source>
        <dbReference type="ARBA" id="ARBA00004496"/>
    </source>
</evidence>
<evidence type="ECO:0000256" key="6">
    <source>
        <dbReference type="ARBA" id="ARBA00022737"/>
    </source>
</evidence>
<dbReference type="PROSITE" id="PS00170">
    <property type="entry name" value="CSA_PPIASE_1"/>
    <property type="match status" value="1"/>
</dbReference>
<proteinExistence type="inferred from homology"/>
<dbReference type="GO" id="GO:0003755">
    <property type="term" value="F:peptidyl-prolyl cis-trans isomerase activity"/>
    <property type="evidence" value="ECO:0007669"/>
    <property type="project" value="InterPro"/>
</dbReference>
<keyword evidence="8" id="KW-0863">Zinc-finger</keyword>
<keyword evidence="10" id="KW-0862">Zinc</keyword>
<dbReference type="GO" id="GO:0016787">
    <property type="term" value="F:hydrolase activity"/>
    <property type="evidence" value="ECO:0007669"/>
    <property type="project" value="UniProtKB-KW"/>
</dbReference>
<keyword evidence="12" id="KW-0175">Coiled coil</keyword>
<dbReference type="Gene3D" id="2.40.100.10">
    <property type="entry name" value="Cyclophilin-like"/>
    <property type="match status" value="1"/>
</dbReference>
<dbReference type="PROSITE" id="PS00028">
    <property type="entry name" value="ZINC_FINGER_C2H2_1"/>
    <property type="match status" value="1"/>
</dbReference>
<gene>
    <name evidence="18" type="ORF">DVH24_026049</name>
</gene>
<keyword evidence="5" id="KW-0479">Metal-binding</keyword>